<accession>A0ACC0QK75</accession>
<comment type="caution">
    <text evidence="1">The sequence shown here is derived from an EMBL/GenBank/DDBJ whole genome shotgun (WGS) entry which is preliminary data.</text>
</comment>
<dbReference type="EMBL" id="CM046511">
    <property type="protein sequence ID" value="KAI8657123.1"/>
    <property type="molecule type" value="Genomic_DNA"/>
</dbReference>
<protein>
    <submittedName>
        <fullName evidence="1">Uncharacterized protein</fullName>
    </submittedName>
</protein>
<reference evidence="1" key="1">
    <citation type="submission" date="2022-06" db="EMBL/GenBank/DDBJ databases">
        <title>Fusarium solani species complex genomes reveal bases of compartmentalisation and animal pathogenesis.</title>
        <authorList>
            <person name="Tsai I.J."/>
        </authorList>
    </citation>
    <scope>NUCLEOTIDE SEQUENCE</scope>
    <source>
        <strain evidence="1">Fu6.1</strain>
    </source>
</reference>
<dbReference type="Proteomes" id="UP001065298">
    <property type="component" value="Chromosome 9"/>
</dbReference>
<proteinExistence type="predicted"/>
<name>A0ACC0QK75_9HYPO</name>
<organism evidence="1 2">
    <name type="scientific">Fusarium keratoplasticum</name>
    <dbReference type="NCBI Taxonomy" id="1328300"/>
    <lineage>
        <taxon>Eukaryota</taxon>
        <taxon>Fungi</taxon>
        <taxon>Dikarya</taxon>
        <taxon>Ascomycota</taxon>
        <taxon>Pezizomycotina</taxon>
        <taxon>Sordariomycetes</taxon>
        <taxon>Hypocreomycetidae</taxon>
        <taxon>Hypocreales</taxon>
        <taxon>Nectriaceae</taxon>
        <taxon>Fusarium</taxon>
        <taxon>Fusarium solani species complex</taxon>
    </lineage>
</organism>
<evidence type="ECO:0000313" key="2">
    <source>
        <dbReference type="Proteomes" id="UP001065298"/>
    </source>
</evidence>
<evidence type="ECO:0000313" key="1">
    <source>
        <dbReference type="EMBL" id="KAI8657123.1"/>
    </source>
</evidence>
<keyword evidence="2" id="KW-1185">Reference proteome</keyword>
<gene>
    <name evidence="1" type="ORF">NCS57_01089600</name>
</gene>
<sequence length="668" mass="75507">MDHGTTRTREACEPCRRKKSKCTGEKPTCSFCQRLGFSCVYLSRARSTRQGTSNGVTKKLSTKDRIQMLESKLSDLSSLLRYAAAISKQGPFYIKKRTNVYVSPLPDSNTLGEPDQALAVGNSQLTLVTDSQEAVVQVSDATRTCDKFTKTSYDPPPEALNHFVQIYKTTLHLQPLPLFNPDDLWERMAILPQFLLHSFLALMLKFSSHEFYHGEEVEAASFYNRLAADATMRLAFDGAPRLEVIQALCLLTLRNIAAGDTSRACMTTGAAARLDSLRRPQRHGSSLANELDVRCFWSVYMLETIFFPHVPNAPEMDKSSQHPPSVEPPPPIPYDNNQVDAPDLDISDGTTEDLGINTYCVEMISVWGKVASLLHRTRLGAVETPWLPGSTFSRLNVLLYEYEAQLHHKHLLRNLFPSKRSSDEICSYLEYWHPWLTMHMTLHASLALMNHPFIHLVALRRKKGVYQSRLFLQQVIDQALLHTGWVVWLVDMFKDASFEIYNPLLGSIVAAIATIPWLYQFAKDNKVSRKAVEDLEKCEMFLQRLSFTWPHISRKLDGLRKLKLFVADKQQDVPGKATKITVPSGMLWELLDPSICDATISGSQLPALSEASIHVTTHFLHPLDDDNLQKSLMDSDRGSFEDVFTLSQDDLRGVYVNSSVFPFDYNVI</sequence>